<feature type="transmembrane region" description="Helical" evidence="8">
    <location>
        <begin position="44"/>
        <end position="65"/>
    </location>
</feature>
<dbReference type="GO" id="GO:0005739">
    <property type="term" value="C:mitochondrion"/>
    <property type="evidence" value="ECO:0007669"/>
    <property type="project" value="TreeGrafter"/>
</dbReference>
<dbReference type="GO" id="GO:0046872">
    <property type="term" value="F:metal ion binding"/>
    <property type="evidence" value="ECO:0007669"/>
    <property type="project" value="UniProtKB-KW"/>
</dbReference>
<keyword evidence="8" id="KW-1133">Transmembrane helix</keyword>
<dbReference type="InterPro" id="IPR036821">
    <property type="entry name" value="Peptide_deformylase_sf"/>
</dbReference>
<dbReference type="OrthoDB" id="276063at2759"/>
<keyword evidence="8" id="KW-0812">Transmembrane</keyword>
<dbReference type="AlphaFoldDB" id="K2MDF8"/>
<dbReference type="SUPFAM" id="SSF56420">
    <property type="entry name" value="Peptide deformylase"/>
    <property type="match status" value="1"/>
</dbReference>
<dbReference type="GO" id="GO:0006412">
    <property type="term" value="P:translation"/>
    <property type="evidence" value="ECO:0007669"/>
    <property type="project" value="UniProtKB-KW"/>
</dbReference>
<feature type="transmembrane region" description="Helical" evidence="8">
    <location>
        <begin position="6"/>
        <end position="23"/>
    </location>
</feature>
<dbReference type="Gene3D" id="3.90.45.10">
    <property type="entry name" value="Peptide deformylase"/>
    <property type="match status" value="1"/>
</dbReference>
<dbReference type="InterPro" id="IPR023635">
    <property type="entry name" value="Peptide_deformylase"/>
</dbReference>
<keyword evidence="8" id="KW-0472">Membrane</keyword>
<proteinExistence type="inferred from homology"/>
<keyword evidence="3 7" id="KW-0479">Metal-binding</keyword>
<organism evidence="9 10">
    <name type="scientific">Trypanosoma cruzi marinkellei</name>
    <dbReference type="NCBI Taxonomy" id="85056"/>
    <lineage>
        <taxon>Eukaryota</taxon>
        <taxon>Discoba</taxon>
        <taxon>Euglenozoa</taxon>
        <taxon>Kinetoplastea</taxon>
        <taxon>Metakinetoplastina</taxon>
        <taxon>Trypanosomatida</taxon>
        <taxon>Trypanosomatidae</taxon>
        <taxon>Trypanosoma</taxon>
        <taxon>Schizotrypanum</taxon>
    </lineage>
</organism>
<evidence type="ECO:0000313" key="10">
    <source>
        <dbReference type="Proteomes" id="UP000007350"/>
    </source>
</evidence>
<dbReference type="Proteomes" id="UP000007350">
    <property type="component" value="Unassembled WGS sequence"/>
</dbReference>
<comment type="catalytic activity">
    <reaction evidence="7">
        <text>N-terminal N-formyl-L-methionyl-[peptide] + H2O = N-terminal L-methionyl-[peptide] + formate</text>
        <dbReference type="Rhea" id="RHEA:24420"/>
        <dbReference type="Rhea" id="RHEA-COMP:10639"/>
        <dbReference type="Rhea" id="RHEA-COMP:10640"/>
        <dbReference type="ChEBI" id="CHEBI:15377"/>
        <dbReference type="ChEBI" id="CHEBI:15740"/>
        <dbReference type="ChEBI" id="CHEBI:49298"/>
        <dbReference type="ChEBI" id="CHEBI:64731"/>
        <dbReference type="EC" id="3.5.1.88"/>
    </reaction>
</comment>
<evidence type="ECO:0000256" key="3">
    <source>
        <dbReference type="ARBA" id="ARBA00022723"/>
    </source>
</evidence>
<dbReference type="PANTHER" id="PTHR10458:SF2">
    <property type="entry name" value="PEPTIDE DEFORMYLASE, MITOCHONDRIAL"/>
    <property type="match status" value="1"/>
</dbReference>
<evidence type="ECO:0000256" key="7">
    <source>
        <dbReference type="RuleBase" id="RU362111"/>
    </source>
</evidence>
<evidence type="ECO:0000256" key="2">
    <source>
        <dbReference type="ARBA" id="ARBA00012175"/>
    </source>
</evidence>
<gene>
    <name evidence="9" type="ORF">MOQ_002920</name>
</gene>
<evidence type="ECO:0000256" key="6">
    <source>
        <dbReference type="ARBA" id="ARBA00037114"/>
    </source>
</evidence>
<evidence type="ECO:0000256" key="4">
    <source>
        <dbReference type="ARBA" id="ARBA00022801"/>
    </source>
</evidence>
<sequence>MWTYQHFLFAFFFLSFPVCIPLLRQSEGGEWGKALRRKKEAEGVFIFFFFLVFLFSFIGSPSFMLKRLSRTVPLLGPRRSAAREKRLKDRVAAQLELEAQVKSRVACYPHRSLTRPALRLDKTQVNTPLFQSQLLNLKKMASDLRCISFSAPKGHWDATVVLIKSHPDEEVFEVWVSPNVPDYDARTSIAPMYGMWENCISCGATTAWVIRPQSVTCSGWDEYGNEKTEVLDGMRARCLMHELDHLHGKTILHQALGPEFIVSGIAMGQKDLWPPNFPSAEAYMTAPHQFFDYVKNIPIIPPGMEWWYAQNMQQHFQDARLNQ</sequence>
<evidence type="ECO:0000256" key="1">
    <source>
        <dbReference type="ARBA" id="ARBA00010759"/>
    </source>
</evidence>
<keyword evidence="10" id="KW-1185">Reference proteome</keyword>
<comment type="function">
    <text evidence="6 7">Removes the formyl group from the N-terminal Met of newly synthesized proteins.</text>
</comment>
<protein>
    <recommendedName>
        <fullName evidence="2 7">Peptide deformylase</fullName>
        <ecNumber evidence="2 7">3.5.1.88</ecNumber>
    </recommendedName>
</protein>
<dbReference type="PANTHER" id="PTHR10458">
    <property type="entry name" value="PEPTIDE DEFORMYLASE"/>
    <property type="match status" value="1"/>
</dbReference>
<evidence type="ECO:0000256" key="8">
    <source>
        <dbReference type="SAM" id="Phobius"/>
    </source>
</evidence>
<name>K2MDF8_TRYCR</name>
<dbReference type="Pfam" id="PF01327">
    <property type="entry name" value="Pep_deformylase"/>
    <property type="match status" value="1"/>
</dbReference>
<evidence type="ECO:0000313" key="9">
    <source>
        <dbReference type="EMBL" id="EKF33223.1"/>
    </source>
</evidence>
<comment type="similarity">
    <text evidence="1 7">Belongs to the polypeptide deformylase family.</text>
</comment>
<keyword evidence="5 7" id="KW-0648">Protein biosynthesis</keyword>
<dbReference type="EC" id="3.5.1.88" evidence="2 7"/>
<comment type="caution">
    <text evidence="9">The sequence shown here is derived from an EMBL/GenBank/DDBJ whole genome shotgun (WGS) entry which is preliminary data.</text>
</comment>
<evidence type="ECO:0000256" key="5">
    <source>
        <dbReference type="ARBA" id="ARBA00022917"/>
    </source>
</evidence>
<reference evidence="9 10" key="1">
    <citation type="journal article" date="2012" name="BMC Genomics">
        <title>Comparative genomic analysis of human infective Trypanosoma cruzi lineages with the bat-restricted subspecies T. cruzi marinkellei.</title>
        <authorList>
            <person name="Franzen O."/>
            <person name="Talavera-Lopez C."/>
            <person name="Ochaya S."/>
            <person name="Butler C.E."/>
            <person name="Messenger L.A."/>
            <person name="Lewis M.D."/>
            <person name="Llewellyn M.S."/>
            <person name="Marinkelle C.J."/>
            <person name="Tyler K.M."/>
            <person name="Miles M.A."/>
            <person name="Andersson B."/>
        </authorList>
    </citation>
    <scope>NUCLEOTIDE SEQUENCE [LARGE SCALE GENOMIC DNA]</scope>
    <source>
        <strain evidence="9 10">B7</strain>
    </source>
</reference>
<dbReference type="EMBL" id="AHKC01009359">
    <property type="protein sequence ID" value="EKF33223.1"/>
    <property type="molecule type" value="Genomic_DNA"/>
</dbReference>
<dbReference type="GO" id="GO:0042586">
    <property type="term" value="F:peptide deformylase activity"/>
    <property type="evidence" value="ECO:0007669"/>
    <property type="project" value="UniProtKB-EC"/>
</dbReference>
<keyword evidence="4 7" id="KW-0378">Hydrolase</keyword>
<dbReference type="PRINTS" id="PR01576">
    <property type="entry name" value="PDEFORMYLASE"/>
</dbReference>
<accession>K2MDF8</accession>